<dbReference type="Gene3D" id="3.40.630.20">
    <property type="entry name" value="Peptidase C15, pyroglutamyl peptidase I-like"/>
    <property type="match status" value="1"/>
</dbReference>
<evidence type="ECO:0000256" key="1">
    <source>
        <dbReference type="ARBA" id="ARBA00006641"/>
    </source>
</evidence>
<dbReference type="Proteomes" id="UP001206595">
    <property type="component" value="Unassembled WGS sequence"/>
</dbReference>
<evidence type="ECO:0000256" key="2">
    <source>
        <dbReference type="ARBA" id="ARBA00022490"/>
    </source>
</evidence>
<dbReference type="InterPro" id="IPR000816">
    <property type="entry name" value="Peptidase_C15"/>
</dbReference>
<dbReference type="GeneID" id="75915147"/>
<comment type="caution">
    <text evidence="6">The sequence shown here is derived from an EMBL/GenBank/DDBJ whole genome shotgun (WGS) entry which is preliminary data.</text>
</comment>
<dbReference type="PANTHER" id="PTHR23402:SF1">
    <property type="entry name" value="PYROGLUTAMYL-PEPTIDASE I"/>
    <property type="match status" value="1"/>
</dbReference>
<dbReference type="PRINTS" id="PR00706">
    <property type="entry name" value="PYROGLUPTASE"/>
</dbReference>
<dbReference type="Pfam" id="PF01470">
    <property type="entry name" value="Peptidase_C15"/>
    <property type="match status" value="1"/>
</dbReference>
<organism evidence="6 7">
    <name type="scientific">Umbelopsis ramanniana AG</name>
    <dbReference type="NCBI Taxonomy" id="1314678"/>
    <lineage>
        <taxon>Eukaryota</taxon>
        <taxon>Fungi</taxon>
        <taxon>Fungi incertae sedis</taxon>
        <taxon>Mucoromycota</taxon>
        <taxon>Mucoromycotina</taxon>
        <taxon>Umbelopsidomycetes</taxon>
        <taxon>Umbelopsidales</taxon>
        <taxon>Umbelopsidaceae</taxon>
        <taxon>Umbelopsis</taxon>
    </lineage>
</organism>
<keyword evidence="2" id="KW-0963">Cytoplasm</keyword>
<keyword evidence="7" id="KW-1185">Reference proteome</keyword>
<evidence type="ECO:0000313" key="6">
    <source>
        <dbReference type="EMBL" id="KAI8578627.1"/>
    </source>
</evidence>
<dbReference type="GO" id="GO:0016920">
    <property type="term" value="F:pyroglutamyl-peptidase activity"/>
    <property type="evidence" value="ECO:0007669"/>
    <property type="project" value="InterPro"/>
</dbReference>
<comment type="similarity">
    <text evidence="1">Belongs to the peptidase C15 family.</text>
</comment>
<evidence type="ECO:0008006" key="8">
    <source>
        <dbReference type="Google" id="ProtNLM"/>
    </source>
</evidence>
<reference evidence="6" key="2">
    <citation type="journal article" date="2022" name="Proc. Natl. Acad. Sci. U.S.A.">
        <title>Diploid-dominant life cycles characterize the early evolution of Fungi.</title>
        <authorList>
            <person name="Amses K.R."/>
            <person name="Simmons D.R."/>
            <person name="Longcore J.E."/>
            <person name="Mondo S.J."/>
            <person name="Seto K."/>
            <person name="Jeronimo G.H."/>
            <person name="Bonds A.E."/>
            <person name="Quandt C.A."/>
            <person name="Davis W.J."/>
            <person name="Chang Y."/>
            <person name="Federici B.A."/>
            <person name="Kuo A."/>
            <person name="LaButti K."/>
            <person name="Pangilinan J."/>
            <person name="Andreopoulos W."/>
            <person name="Tritt A."/>
            <person name="Riley R."/>
            <person name="Hundley H."/>
            <person name="Johnson J."/>
            <person name="Lipzen A."/>
            <person name="Barry K."/>
            <person name="Lang B.F."/>
            <person name="Cuomo C.A."/>
            <person name="Buchler N.E."/>
            <person name="Grigoriev I.V."/>
            <person name="Spatafora J.W."/>
            <person name="Stajich J.E."/>
            <person name="James T.Y."/>
        </authorList>
    </citation>
    <scope>NUCLEOTIDE SEQUENCE</scope>
    <source>
        <strain evidence="6">AG</strain>
    </source>
</reference>
<sequence>MTQSKKPVENALVTGFAPFGPHNINPSWEVAKLLSGTTMTTDKQSVLISSLLLPVEYQPVVDIVSPLHREPHQYKYIFHIGVGLDGPVEMETLARNGPYQKVDNRNEIPDGNYTKGPDTLYTKVDVEKVLEWGKKEKKWDAEDVRVCADAGLYLCEWTFYLSLRESQEKDTKHATVLFIHVPTMGDGKGQKSLQKMTELVREIIEGVISHT</sequence>
<dbReference type="AlphaFoldDB" id="A0AAD5HC24"/>
<gene>
    <name evidence="6" type="ORF">K450DRAFT_245765</name>
</gene>
<dbReference type="SUPFAM" id="SSF53182">
    <property type="entry name" value="Pyrrolidone carboxyl peptidase (pyroglutamate aminopeptidase)"/>
    <property type="match status" value="1"/>
</dbReference>
<proteinExistence type="inferred from homology"/>
<evidence type="ECO:0000256" key="4">
    <source>
        <dbReference type="ARBA" id="ARBA00022801"/>
    </source>
</evidence>
<name>A0AAD5HC24_UMBRA</name>
<dbReference type="RefSeq" id="XP_051443631.1">
    <property type="nucleotide sequence ID" value="XM_051589802.1"/>
</dbReference>
<evidence type="ECO:0000256" key="5">
    <source>
        <dbReference type="ARBA" id="ARBA00022807"/>
    </source>
</evidence>
<dbReference type="GO" id="GO:0006508">
    <property type="term" value="P:proteolysis"/>
    <property type="evidence" value="ECO:0007669"/>
    <property type="project" value="UniProtKB-KW"/>
</dbReference>
<dbReference type="GO" id="GO:0005829">
    <property type="term" value="C:cytosol"/>
    <property type="evidence" value="ECO:0007669"/>
    <property type="project" value="InterPro"/>
</dbReference>
<dbReference type="InterPro" id="IPR036440">
    <property type="entry name" value="Peptidase_C15-like_sf"/>
</dbReference>
<dbReference type="EMBL" id="MU620927">
    <property type="protein sequence ID" value="KAI8578627.1"/>
    <property type="molecule type" value="Genomic_DNA"/>
</dbReference>
<keyword evidence="4" id="KW-0378">Hydrolase</keyword>
<dbReference type="InterPro" id="IPR016125">
    <property type="entry name" value="Peptidase_C15-like"/>
</dbReference>
<protein>
    <recommendedName>
        <fullName evidence="8">Peptidase C15, pyroglutamyl peptidase I-like protein</fullName>
    </recommendedName>
</protein>
<reference evidence="6" key="1">
    <citation type="submission" date="2021-06" db="EMBL/GenBank/DDBJ databases">
        <authorList>
            <consortium name="DOE Joint Genome Institute"/>
            <person name="Mondo S.J."/>
            <person name="Amses K.R."/>
            <person name="Simmons D.R."/>
            <person name="Longcore J.E."/>
            <person name="Seto K."/>
            <person name="Alves G.H."/>
            <person name="Bonds A.E."/>
            <person name="Quandt C.A."/>
            <person name="Davis W.J."/>
            <person name="Chang Y."/>
            <person name="Letcher P.M."/>
            <person name="Powell M.J."/>
            <person name="Kuo A."/>
            <person name="Labutti K."/>
            <person name="Pangilinan J."/>
            <person name="Andreopoulos W."/>
            <person name="Tritt A."/>
            <person name="Riley R."/>
            <person name="Hundley H."/>
            <person name="Johnson J."/>
            <person name="Lipzen A."/>
            <person name="Barry K."/>
            <person name="Berbee M.L."/>
            <person name="Buchler N.E."/>
            <person name="Grigoriev I.V."/>
            <person name="Spatafora J.W."/>
            <person name="Stajich J.E."/>
            <person name="James T.Y."/>
        </authorList>
    </citation>
    <scope>NUCLEOTIDE SEQUENCE</scope>
    <source>
        <strain evidence="6">AG</strain>
    </source>
</reference>
<evidence type="ECO:0000313" key="7">
    <source>
        <dbReference type="Proteomes" id="UP001206595"/>
    </source>
</evidence>
<accession>A0AAD5HC24</accession>
<evidence type="ECO:0000256" key="3">
    <source>
        <dbReference type="ARBA" id="ARBA00022670"/>
    </source>
</evidence>
<dbReference type="PANTHER" id="PTHR23402">
    <property type="entry name" value="PROTEASE FAMILY C15 PYROGLUTAMYL-PEPTIDASE I-RELATED"/>
    <property type="match status" value="1"/>
</dbReference>
<keyword evidence="3" id="KW-0645">Protease</keyword>
<keyword evidence="5" id="KW-0788">Thiol protease</keyword>